<dbReference type="Pfam" id="PF07862">
    <property type="entry name" value="Nif11"/>
    <property type="match status" value="2"/>
</dbReference>
<dbReference type="RefSeq" id="WP_146242256.1">
    <property type="nucleotide sequence ID" value="NZ_CAWNWM010000001.1"/>
</dbReference>
<dbReference type="OrthoDB" id="572733at2"/>
<organism evidence="2 3">
    <name type="scientific">Acaryochloris thomasi RCC1774</name>
    <dbReference type="NCBI Taxonomy" id="1764569"/>
    <lineage>
        <taxon>Bacteria</taxon>
        <taxon>Bacillati</taxon>
        <taxon>Cyanobacteriota</taxon>
        <taxon>Cyanophyceae</taxon>
        <taxon>Acaryochloridales</taxon>
        <taxon>Acaryochloridaceae</taxon>
        <taxon>Acaryochloris</taxon>
        <taxon>Acaryochloris thomasi</taxon>
    </lineage>
</organism>
<sequence>MQTQTAQAFSQAIADSAELQARIRSMTSVGELMALTRELGFQFTGDDLKSLAQQAYQQWLSDLQPRSRPFFERLHADEPLTKRHQDCHSPDDVIALAAEYDFDLTEADLQQAAQAAASQDGFSFEKLWFKNLGMI</sequence>
<feature type="domain" description="Nif11" evidence="1">
    <location>
        <begin position="1"/>
        <end position="48"/>
    </location>
</feature>
<dbReference type="AlphaFoldDB" id="A0A2W1K7E0"/>
<evidence type="ECO:0000259" key="1">
    <source>
        <dbReference type="Pfam" id="PF07862"/>
    </source>
</evidence>
<dbReference type="InterPro" id="IPR012903">
    <property type="entry name" value="Nif11"/>
</dbReference>
<name>A0A2W1K7E0_9CYAN</name>
<evidence type="ECO:0000313" key="2">
    <source>
        <dbReference type="EMBL" id="PZD75417.1"/>
    </source>
</evidence>
<proteinExistence type="predicted"/>
<evidence type="ECO:0000313" key="3">
    <source>
        <dbReference type="Proteomes" id="UP000248857"/>
    </source>
</evidence>
<dbReference type="InterPro" id="IPR022516">
    <property type="entry name" value="CHP03798_Ocin"/>
</dbReference>
<accession>A0A2W1K7E0</accession>
<keyword evidence="3" id="KW-1185">Reference proteome</keyword>
<feature type="domain" description="Nif11" evidence="1">
    <location>
        <begin position="70"/>
        <end position="109"/>
    </location>
</feature>
<gene>
    <name evidence="2" type="ORF">C1752_00432</name>
</gene>
<dbReference type="Proteomes" id="UP000248857">
    <property type="component" value="Unassembled WGS sequence"/>
</dbReference>
<dbReference type="EMBL" id="PQWO01000001">
    <property type="protein sequence ID" value="PZD75417.1"/>
    <property type="molecule type" value="Genomic_DNA"/>
</dbReference>
<protein>
    <recommendedName>
        <fullName evidence="1">Nif11 domain-containing protein</fullName>
    </recommendedName>
</protein>
<dbReference type="NCBIfam" id="TIGR03798">
    <property type="entry name" value="leader_Nif11"/>
    <property type="match status" value="1"/>
</dbReference>
<comment type="caution">
    <text evidence="2">The sequence shown here is derived from an EMBL/GenBank/DDBJ whole genome shotgun (WGS) entry which is preliminary data.</text>
</comment>
<reference evidence="2 3" key="1">
    <citation type="journal article" date="2018" name="Sci. Rep.">
        <title>A novel species of the marine cyanobacterium Acaryochloris with a unique pigment content and lifestyle.</title>
        <authorList>
            <person name="Partensky F."/>
            <person name="Six C."/>
            <person name="Ratin M."/>
            <person name="Garczarek L."/>
            <person name="Vaulot D."/>
            <person name="Probert I."/>
            <person name="Calteau A."/>
            <person name="Gourvil P."/>
            <person name="Marie D."/>
            <person name="Grebert T."/>
            <person name="Bouchier C."/>
            <person name="Le Panse S."/>
            <person name="Gachenot M."/>
            <person name="Rodriguez F."/>
            <person name="Garrido J.L."/>
        </authorList>
    </citation>
    <scope>NUCLEOTIDE SEQUENCE [LARGE SCALE GENOMIC DNA]</scope>
    <source>
        <strain evidence="2 3">RCC1774</strain>
    </source>
</reference>